<evidence type="ECO:0000256" key="1">
    <source>
        <dbReference type="ARBA" id="ARBA00004613"/>
    </source>
</evidence>
<dbReference type="Gene3D" id="3.40.33.10">
    <property type="entry name" value="CAP"/>
    <property type="match status" value="1"/>
</dbReference>
<dbReference type="AlphaFoldDB" id="A0A6J2UG20"/>
<protein>
    <submittedName>
        <fullName evidence="6">Venom allergen 5-like isoform X1</fullName>
    </submittedName>
</protein>
<dbReference type="InterPro" id="IPR035940">
    <property type="entry name" value="CAP_sf"/>
</dbReference>
<dbReference type="SUPFAM" id="SSF55797">
    <property type="entry name" value="PR-1-like"/>
    <property type="match status" value="1"/>
</dbReference>
<name>A0A6J2UG20_DROLE</name>
<accession>A0A6J2UG20</accession>
<dbReference type="CDD" id="cd05380">
    <property type="entry name" value="CAP_euk"/>
    <property type="match status" value="1"/>
</dbReference>
<keyword evidence="2" id="KW-0964">Secreted</keyword>
<feature type="signal peptide" evidence="3">
    <location>
        <begin position="1"/>
        <end position="21"/>
    </location>
</feature>
<evidence type="ECO:0000256" key="2">
    <source>
        <dbReference type="ARBA" id="ARBA00022525"/>
    </source>
</evidence>
<dbReference type="OrthoDB" id="414826at2759"/>
<evidence type="ECO:0000256" key="3">
    <source>
        <dbReference type="SAM" id="SignalP"/>
    </source>
</evidence>
<dbReference type="GeneID" id="115634000"/>
<evidence type="ECO:0000313" key="6">
    <source>
        <dbReference type="RefSeq" id="XP_030387384.1"/>
    </source>
</evidence>
<organism evidence="5 6">
    <name type="scientific">Drosophila lebanonensis</name>
    <name type="common">Fruit fly</name>
    <name type="synonym">Scaptodrosophila lebanonensis</name>
    <dbReference type="NCBI Taxonomy" id="7225"/>
    <lineage>
        <taxon>Eukaryota</taxon>
        <taxon>Metazoa</taxon>
        <taxon>Ecdysozoa</taxon>
        <taxon>Arthropoda</taxon>
        <taxon>Hexapoda</taxon>
        <taxon>Insecta</taxon>
        <taxon>Pterygota</taxon>
        <taxon>Neoptera</taxon>
        <taxon>Endopterygota</taxon>
        <taxon>Diptera</taxon>
        <taxon>Brachycera</taxon>
        <taxon>Muscomorpha</taxon>
        <taxon>Ephydroidea</taxon>
        <taxon>Drosophilidae</taxon>
        <taxon>Scaptodrosophila</taxon>
    </lineage>
</organism>
<dbReference type="GO" id="GO:0005576">
    <property type="term" value="C:extracellular region"/>
    <property type="evidence" value="ECO:0007669"/>
    <property type="project" value="UniProtKB-SubCell"/>
</dbReference>
<reference evidence="6" key="1">
    <citation type="submission" date="2025-08" db="UniProtKB">
        <authorList>
            <consortium name="RefSeq"/>
        </authorList>
    </citation>
    <scope>IDENTIFICATION</scope>
    <source>
        <strain evidence="6">11010-0011.00</strain>
        <tissue evidence="6">Whole body</tissue>
    </source>
</reference>
<dbReference type="RefSeq" id="XP_030387384.1">
    <property type="nucleotide sequence ID" value="XM_030531524.1"/>
</dbReference>
<keyword evidence="3" id="KW-0732">Signal</keyword>
<evidence type="ECO:0000259" key="4">
    <source>
        <dbReference type="SMART" id="SM00198"/>
    </source>
</evidence>
<proteinExistence type="predicted"/>
<dbReference type="Proteomes" id="UP000504634">
    <property type="component" value="Unplaced"/>
</dbReference>
<gene>
    <name evidence="6" type="primary">LOC115634000</name>
</gene>
<comment type="subcellular location">
    <subcellularLocation>
        <location evidence="1">Secreted</location>
    </subcellularLocation>
</comment>
<sequence>MIDYWITLLLGLSVNLGCTSGYNYCSNKSHTCDKAGLKHFICRKETEFKPLFNTARYVTTLPETMRLRRTILDYFNRFRDELASGELLTNSNKSFKSAARMRALIWDEELAYTARMHASTVSFKHSECRSVSRFPMTGESLGLVGVSSEPRKIEDILNLTLRVMFDEFLAVEDPDRIVDFFDPLSDYSVAHFSCIGNDRLSRVGCGIATATRCSKNKNEEGYCHFFTCHYDYTNIAYSYMYKAGTAASQCDEWKSLPSASYPNLCENTGQIFPLDHGDENKTAS</sequence>
<keyword evidence="5" id="KW-1185">Reference proteome</keyword>
<feature type="domain" description="SCP" evidence="4">
    <location>
        <begin position="66"/>
        <end position="237"/>
    </location>
</feature>
<evidence type="ECO:0000313" key="5">
    <source>
        <dbReference type="Proteomes" id="UP000504634"/>
    </source>
</evidence>
<feature type="chain" id="PRO_5027015515" evidence="3">
    <location>
        <begin position="22"/>
        <end position="284"/>
    </location>
</feature>
<dbReference type="Pfam" id="PF00188">
    <property type="entry name" value="CAP"/>
    <property type="match status" value="1"/>
</dbReference>
<dbReference type="SMART" id="SM00198">
    <property type="entry name" value="SCP"/>
    <property type="match status" value="1"/>
</dbReference>
<dbReference type="InterPro" id="IPR014044">
    <property type="entry name" value="CAP_dom"/>
</dbReference>